<keyword evidence="1" id="KW-0732">Signal</keyword>
<evidence type="ECO:0000313" key="3">
    <source>
        <dbReference type="Proteomes" id="UP000712080"/>
    </source>
</evidence>
<evidence type="ECO:0000313" key="2">
    <source>
        <dbReference type="EMBL" id="NMH27318.1"/>
    </source>
</evidence>
<comment type="caution">
    <text evidence="2">The sequence shown here is derived from an EMBL/GenBank/DDBJ whole genome shotgun (WGS) entry which is preliminary data.</text>
</comment>
<dbReference type="RefSeq" id="WP_169526324.1">
    <property type="nucleotide sequence ID" value="NZ_JAAMPU010000100.1"/>
</dbReference>
<sequence>MKTKILIPVLCLLFSSALFAQGGRLLKEKKEELKSVKVAFITDALDLTTAEAQKFWPVYNKFEDDQFALRQQKMEAYKDRMNDGSLETMTEKEAVTMLGQMEETEADLYQLKKKLIADLKTIIPAKKIILLKKAEEDFNRKLLQQYRKKRDK</sequence>
<protein>
    <submittedName>
        <fullName evidence="2">Sensor of ECF-type sigma factor</fullName>
    </submittedName>
</protein>
<feature type="chain" id="PRO_5037216874" evidence="1">
    <location>
        <begin position="21"/>
        <end position="152"/>
    </location>
</feature>
<organism evidence="2 3">
    <name type="scientific">Flavobacterium silvaticum</name>
    <dbReference type="NCBI Taxonomy" id="1852020"/>
    <lineage>
        <taxon>Bacteria</taxon>
        <taxon>Pseudomonadati</taxon>
        <taxon>Bacteroidota</taxon>
        <taxon>Flavobacteriia</taxon>
        <taxon>Flavobacteriales</taxon>
        <taxon>Flavobacteriaceae</taxon>
        <taxon>Flavobacterium</taxon>
    </lineage>
</organism>
<proteinExistence type="predicted"/>
<dbReference type="AlphaFoldDB" id="A0A972FK99"/>
<dbReference type="EMBL" id="JAAMPU010000100">
    <property type="protein sequence ID" value="NMH27318.1"/>
    <property type="molecule type" value="Genomic_DNA"/>
</dbReference>
<reference evidence="2" key="1">
    <citation type="submission" date="2020-02" db="EMBL/GenBank/DDBJ databases">
        <title>Flavobacterium sp. genome.</title>
        <authorList>
            <person name="Jung H.S."/>
            <person name="Baek J.H."/>
            <person name="Jeon C.O."/>
        </authorList>
    </citation>
    <scope>NUCLEOTIDE SEQUENCE</scope>
    <source>
        <strain evidence="2">SE-s28</strain>
    </source>
</reference>
<accession>A0A972FK99</accession>
<gene>
    <name evidence="2" type="ORF">G6047_04670</name>
</gene>
<name>A0A972FK99_9FLAO</name>
<dbReference type="Proteomes" id="UP000712080">
    <property type="component" value="Unassembled WGS sequence"/>
</dbReference>
<keyword evidence="3" id="KW-1185">Reference proteome</keyword>
<feature type="signal peptide" evidence="1">
    <location>
        <begin position="1"/>
        <end position="20"/>
    </location>
</feature>
<evidence type="ECO:0000256" key="1">
    <source>
        <dbReference type="SAM" id="SignalP"/>
    </source>
</evidence>